<sequence length="309" mass="32926">TSAPSSTKSFLTYIVGKQKTGTSSVNDCLKLGKVPFIWQRFGSSEAAVSMMSQARMLSRRKTSRISPLKEQSCNSSSTSRCLRACTKTPTYSLSALYGKSRSLHFGLEKLSTAGKCSTLTIAIGALLSATPEIVFAVKPPSPSLESNEVRCQVGTLDKFADTRAKFSLEASGGGMDEALVDIRGCDFHGLDLSTKVFSGVIMDGANLEGARLTGVEMSRAVARSARLAGADFTDVNAYSTVFDGSDLRGAQFENAILSGASFGQDDKGNWANLEGAHFEGALLSSSDVSRVCQNPTLSKETRKYELGCR</sequence>
<dbReference type="SUPFAM" id="SSF141571">
    <property type="entry name" value="Pentapeptide repeat-like"/>
    <property type="match status" value="1"/>
</dbReference>
<dbReference type="InterPro" id="IPR001646">
    <property type="entry name" value="5peptide_repeat"/>
</dbReference>
<dbReference type="Pfam" id="PF00805">
    <property type="entry name" value="Pentapeptide"/>
    <property type="match status" value="1"/>
</dbReference>
<keyword evidence="1" id="KW-0677">Repeat</keyword>
<reference evidence="2" key="1">
    <citation type="submission" date="2014-05" db="EMBL/GenBank/DDBJ databases">
        <title>The transcriptome of the halophilic microalga Tetraselmis sp. GSL018 isolated from the Great Salt Lake, Utah.</title>
        <authorList>
            <person name="Jinkerson R.E."/>
            <person name="D'Adamo S."/>
            <person name="Posewitz M.C."/>
        </authorList>
    </citation>
    <scope>NUCLEOTIDE SEQUENCE</scope>
    <source>
        <strain evidence="2">GSL018</strain>
    </source>
</reference>
<evidence type="ECO:0000313" key="2">
    <source>
        <dbReference type="EMBL" id="JAC62356.1"/>
    </source>
</evidence>
<evidence type="ECO:0000256" key="1">
    <source>
        <dbReference type="ARBA" id="ARBA00022737"/>
    </source>
</evidence>
<accession>A0A061QVJ8</accession>
<name>A0A061QVJ8_9CHLO</name>
<dbReference type="Gene3D" id="2.160.20.80">
    <property type="entry name" value="E3 ubiquitin-protein ligase SopA"/>
    <property type="match status" value="1"/>
</dbReference>
<organism evidence="2">
    <name type="scientific">Tetraselmis sp. GSL018</name>
    <dbReference type="NCBI Taxonomy" id="582737"/>
    <lineage>
        <taxon>Eukaryota</taxon>
        <taxon>Viridiplantae</taxon>
        <taxon>Chlorophyta</taxon>
        <taxon>core chlorophytes</taxon>
        <taxon>Chlorodendrophyceae</taxon>
        <taxon>Chlorodendrales</taxon>
        <taxon>Chlorodendraceae</taxon>
        <taxon>Tetraselmis</taxon>
    </lineage>
</organism>
<proteinExistence type="predicted"/>
<dbReference type="PANTHER" id="PTHR47485">
    <property type="entry name" value="THYLAKOID LUMENAL 17.4 KDA PROTEIN, CHLOROPLASTIC"/>
    <property type="match status" value="1"/>
</dbReference>
<dbReference type="EMBL" id="GBEZ01024654">
    <property type="protein sequence ID" value="JAC62356.1"/>
    <property type="molecule type" value="Transcribed_RNA"/>
</dbReference>
<evidence type="ECO:0008006" key="3">
    <source>
        <dbReference type="Google" id="ProtNLM"/>
    </source>
</evidence>
<dbReference type="AlphaFoldDB" id="A0A061QVJ8"/>
<dbReference type="PANTHER" id="PTHR47485:SF1">
    <property type="entry name" value="THYLAKOID LUMENAL 17.4 KDA PROTEIN, CHLOROPLASTIC"/>
    <property type="match status" value="1"/>
</dbReference>
<feature type="non-terminal residue" evidence="2">
    <location>
        <position position="1"/>
    </location>
</feature>
<gene>
    <name evidence="2" type="ORF">TSPGSL018_23576</name>
</gene>
<protein>
    <recommendedName>
        <fullName evidence="3">Pentapeptide repeat-containing protein</fullName>
    </recommendedName>
</protein>